<evidence type="ECO:0000256" key="1">
    <source>
        <dbReference type="ARBA" id="ARBA00023026"/>
    </source>
</evidence>
<gene>
    <name evidence="3" type="ORF">PITG_04786</name>
</gene>
<dbReference type="Proteomes" id="UP000006643">
    <property type="component" value="Unassembled WGS sequence"/>
</dbReference>
<dbReference type="GeneID" id="9466181"/>
<accession>D0N215</accession>
<keyword evidence="1" id="KW-0843">Virulence</keyword>
<dbReference type="KEGG" id="pif:PITG_04786"/>
<keyword evidence="4" id="KW-1185">Reference proteome</keyword>
<protein>
    <recommendedName>
        <fullName evidence="5">CRN domain-containing protein-containing protein</fullName>
    </recommendedName>
</protein>
<dbReference type="eggNOG" id="ENOG502SP7G">
    <property type="taxonomic scope" value="Eukaryota"/>
</dbReference>
<dbReference type="OrthoDB" id="125026at2759"/>
<dbReference type="EMBL" id="DS028123">
    <property type="protein sequence ID" value="EEY68344.1"/>
    <property type="molecule type" value="Genomic_DNA"/>
</dbReference>
<organism evidence="3 4">
    <name type="scientific">Phytophthora infestans (strain T30-4)</name>
    <name type="common">Potato late blight agent</name>
    <dbReference type="NCBI Taxonomy" id="403677"/>
    <lineage>
        <taxon>Eukaryota</taxon>
        <taxon>Sar</taxon>
        <taxon>Stramenopiles</taxon>
        <taxon>Oomycota</taxon>
        <taxon>Peronosporomycetes</taxon>
        <taxon>Peronosporales</taxon>
        <taxon>Peronosporaceae</taxon>
        <taxon>Phytophthora</taxon>
    </lineage>
</organism>
<dbReference type="InterPro" id="IPR009003">
    <property type="entry name" value="Peptidase_S1_PA"/>
</dbReference>
<dbReference type="Pfam" id="PF13365">
    <property type="entry name" value="Trypsin_2"/>
    <property type="match status" value="1"/>
</dbReference>
<proteinExistence type="predicted"/>
<dbReference type="VEuPathDB" id="FungiDB:PITG_04786"/>
<dbReference type="RefSeq" id="XP_002905503.1">
    <property type="nucleotide sequence ID" value="XM_002905457.1"/>
</dbReference>
<dbReference type="AlphaFoldDB" id="D0N215"/>
<dbReference type="Gene3D" id="2.40.10.10">
    <property type="entry name" value="Trypsin-like serine proteases"/>
    <property type="match status" value="2"/>
</dbReference>
<evidence type="ECO:0008006" key="5">
    <source>
        <dbReference type="Google" id="ProtNLM"/>
    </source>
</evidence>
<feature type="coiled-coil region" evidence="2">
    <location>
        <begin position="346"/>
        <end position="376"/>
    </location>
</feature>
<reference evidence="4" key="1">
    <citation type="journal article" date="2009" name="Nature">
        <title>Genome sequence and analysis of the Irish potato famine pathogen Phytophthora infestans.</title>
        <authorList>
            <consortium name="The Broad Institute Genome Sequencing Platform"/>
            <person name="Haas B.J."/>
            <person name="Kamoun S."/>
            <person name="Zody M.C."/>
            <person name="Jiang R.H."/>
            <person name="Handsaker R.E."/>
            <person name="Cano L.M."/>
            <person name="Grabherr M."/>
            <person name="Kodira C.D."/>
            <person name="Raffaele S."/>
            <person name="Torto-Alalibo T."/>
            <person name="Bozkurt T.O."/>
            <person name="Ah-Fong A.M."/>
            <person name="Alvarado L."/>
            <person name="Anderson V.L."/>
            <person name="Armstrong M.R."/>
            <person name="Avrova A."/>
            <person name="Baxter L."/>
            <person name="Beynon J."/>
            <person name="Boevink P.C."/>
            <person name="Bollmann S.R."/>
            <person name="Bos J.I."/>
            <person name="Bulone V."/>
            <person name="Cai G."/>
            <person name="Cakir C."/>
            <person name="Carrington J.C."/>
            <person name="Chawner M."/>
            <person name="Conti L."/>
            <person name="Costanzo S."/>
            <person name="Ewan R."/>
            <person name="Fahlgren N."/>
            <person name="Fischbach M.A."/>
            <person name="Fugelstad J."/>
            <person name="Gilroy E.M."/>
            <person name="Gnerre S."/>
            <person name="Green P.J."/>
            <person name="Grenville-Briggs L.J."/>
            <person name="Griffith J."/>
            <person name="Grunwald N.J."/>
            <person name="Horn K."/>
            <person name="Horner N.R."/>
            <person name="Hu C.H."/>
            <person name="Huitema E."/>
            <person name="Jeong D.H."/>
            <person name="Jones A.M."/>
            <person name="Jones J.D."/>
            <person name="Jones R.W."/>
            <person name="Karlsson E.K."/>
            <person name="Kunjeti S.G."/>
            <person name="Lamour K."/>
            <person name="Liu Z."/>
            <person name="Ma L."/>
            <person name="Maclean D."/>
            <person name="Chibucos M.C."/>
            <person name="McDonald H."/>
            <person name="McWalters J."/>
            <person name="Meijer H.J."/>
            <person name="Morgan W."/>
            <person name="Morris P.F."/>
            <person name="Munro C.A."/>
            <person name="O'Neill K."/>
            <person name="Ospina-Giraldo M."/>
            <person name="Pinzon A."/>
            <person name="Pritchard L."/>
            <person name="Ramsahoye B."/>
            <person name="Ren Q."/>
            <person name="Restrepo S."/>
            <person name="Roy S."/>
            <person name="Sadanandom A."/>
            <person name="Savidor A."/>
            <person name="Schornack S."/>
            <person name="Schwartz D.C."/>
            <person name="Schumann U.D."/>
            <person name="Schwessinger B."/>
            <person name="Seyer L."/>
            <person name="Sharpe T."/>
            <person name="Silvar C."/>
            <person name="Song J."/>
            <person name="Studholme D.J."/>
            <person name="Sykes S."/>
            <person name="Thines M."/>
            <person name="van de Vondervoort P.J."/>
            <person name="Phuntumart V."/>
            <person name="Wawra S."/>
            <person name="Weide R."/>
            <person name="Win J."/>
            <person name="Young C."/>
            <person name="Zhou S."/>
            <person name="Fry W."/>
            <person name="Meyers B.C."/>
            <person name="van West P."/>
            <person name="Ristaino J."/>
            <person name="Govers F."/>
            <person name="Birch P.R."/>
            <person name="Whisson S.C."/>
            <person name="Judelson H.S."/>
            <person name="Nusbaum C."/>
        </authorList>
    </citation>
    <scope>NUCLEOTIDE SEQUENCE [LARGE SCALE GENOMIC DNA]</scope>
    <source>
        <strain evidence="4">T30-4</strain>
    </source>
</reference>
<keyword evidence="2" id="KW-0175">Coiled coil</keyword>
<name>D0N215_PHYIT</name>
<dbReference type="InterPro" id="IPR043504">
    <property type="entry name" value="Peptidase_S1_PA_chymotrypsin"/>
</dbReference>
<evidence type="ECO:0000313" key="3">
    <source>
        <dbReference type="EMBL" id="EEY68344.1"/>
    </source>
</evidence>
<dbReference type="HOGENOM" id="CLU_073728_0_0_1"/>
<dbReference type="SUPFAM" id="SSF50494">
    <property type="entry name" value="Trypsin-like serine proteases"/>
    <property type="match status" value="1"/>
</dbReference>
<evidence type="ECO:0000256" key="2">
    <source>
        <dbReference type="SAM" id="Coils"/>
    </source>
</evidence>
<sequence>MAEMGHTRIRVEIESSKNLDRNIGLHKSIFQARKWTFLRDSGTVGRAYTLHELQLNLGARVDARAPRVEGMVARKWFLLVGEDGNAVTSTDAVIVDIEDVVAFRKAVKKEFRDSHLAGIAASDLTVFANRAEYDAKRSVLLPQSGSPVTAYGNNEDNALIVQVPKRAESDSRYFIQPNVQEQVEKAVFVIVEEDEERNGVGMGVFFSPTLAVTCDHNLTEQHTVGSMVSLALKEGIEAVEVVARSSLLDFAILKSSKPRSFFIPPWNGRPDELRGRYDLVLASYRLGIDEYQDVFKNQLGFAPVAGISISAHRRHIMYSCPTYAGDSGAALLIKDGFLVGIHLETINALREEMDRKKTVKDRLNDVEESLDNIARSGLAQGCSGLLVHEFKDVVSE</sequence>
<evidence type="ECO:0000313" key="4">
    <source>
        <dbReference type="Proteomes" id="UP000006643"/>
    </source>
</evidence>
<dbReference type="InParanoid" id="D0N215"/>